<accession>A0A504JLM9</accession>
<dbReference type="AlphaFoldDB" id="A0A504JLM9"/>
<dbReference type="Proteomes" id="UP000315540">
    <property type="component" value="Unassembled WGS sequence"/>
</dbReference>
<sequence length="131" mass="15517">MTRVREQAFNSRIKKFLREQPESNASKKILEIEKFDPQFQSYYQLFDELTYELGLRIVALERPSKTGKTIRYIPSIKYFPDNLLNEEPRVDKLINEVSPLSLSKCYKHLAKELIYIIMKVSNLEEIIQTSK</sequence>
<organism evidence="1 2">
    <name type="scientific">Aquimarina algicola</name>
    <dbReference type="NCBI Taxonomy" id="2589995"/>
    <lineage>
        <taxon>Bacteria</taxon>
        <taxon>Pseudomonadati</taxon>
        <taxon>Bacteroidota</taxon>
        <taxon>Flavobacteriia</taxon>
        <taxon>Flavobacteriales</taxon>
        <taxon>Flavobacteriaceae</taxon>
        <taxon>Aquimarina</taxon>
    </lineage>
</organism>
<gene>
    <name evidence="1" type="ORF">FHK87_07390</name>
</gene>
<reference evidence="1 2" key="1">
    <citation type="submission" date="2019-06" db="EMBL/GenBank/DDBJ databases">
        <authorList>
            <person name="Meng X."/>
        </authorList>
    </citation>
    <scope>NUCLEOTIDE SEQUENCE [LARGE SCALE GENOMIC DNA]</scope>
    <source>
        <strain evidence="1 2">M625</strain>
    </source>
</reference>
<keyword evidence="2" id="KW-1185">Reference proteome</keyword>
<evidence type="ECO:0000313" key="1">
    <source>
        <dbReference type="EMBL" id="TPN87400.1"/>
    </source>
</evidence>
<dbReference type="RefSeq" id="WP_140592042.1">
    <property type="nucleotide sequence ID" value="NZ_VFWZ01000002.1"/>
</dbReference>
<protein>
    <submittedName>
        <fullName evidence="1">Uncharacterized protein</fullName>
    </submittedName>
</protein>
<name>A0A504JLM9_9FLAO</name>
<evidence type="ECO:0000313" key="2">
    <source>
        <dbReference type="Proteomes" id="UP000315540"/>
    </source>
</evidence>
<dbReference type="OrthoDB" id="9811910at2"/>
<dbReference type="EMBL" id="VFWZ01000002">
    <property type="protein sequence ID" value="TPN87400.1"/>
    <property type="molecule type" value="Genomic_DNA"/>
</dbReference>
<proteinExistence type="predicted"/>
<comment type="caution">
    <text evidence="1">The sequence shown here is derived from an EMBL/GenBank/DDBJ whole genome shotgun (WGS) entry which is preliminary data.</text>
</comment>